<evidence type="ECO:0000313" key="1">
    <source>
        <dbReference type="EMBL" id="OJT04050.1"/>
    </source>
</evidence>
<evidence type="ECO:0000313" key="2">
    <source>
        <dbReference type="Proteomes" id="UP000184267"/>
    </source>
</evidence>
<comment type="caution">
    <text evidence="1">The sequence shown here is derived from an EMBL/GenBank/DDBJ whole genome shotgun (WGS) entry which is preliminary data.</text>
</comment>
<proteinExistence type="predicted"/>
<dbReference type="AlphaFoldDB" id="A0A1M2V8S9"/>
<gene>
    <name evidence="1" type="ORF">TRAPUB_5286</name>
</gene>
<protein>
    <submittedName>
        <fullName evidence="1">Uncharacterized protein</fullName>
    </submittedName>
</protein>
<dbReference type="Proteomes" id="UP000184267">
    <property type="component" value="Unassembled WGS sequence"/>
</dbReference>
<name>A0A1M2V8S9_TRAPU</name>
<dbReference type="EMBL" id="MNAD01001563">
    <property type="protein sequence ID" value="OJT04050.1"/>
    <property type="molecule type" value="Genomic_DNA"/>
</dbReference>
<reference evidence="1 2" key="1">
    <citation type="submission" date="2016-10" db="EMBL/GenBank/DDBJ databases">
        <title>Genome sequence of the basidiomycete white-rot fungus Trametes pubescens.</title>
        <authorList>
            <person name="Makela M.R."/>
            <person name="Granchi Z."/>
            <person name="Peng M."/>
            <person name="De Vries R.P."/>
            <person name="Grigoriev I."/>
            <person name="Riley R."/>
            <person name="Hilden K."/>
        </authorList>
    </citation>
    <scope>NUCLEOTIDE SEQUENCE [LARGE SCALE GENOMIC DNA]</scope>
    <source>
        <strain evidence="1 2">FBCC735</strain>
    </source>
</reference>
<organism evidence="1 2">
    <name type="scientific">Trametes pubescens</name>
    <name type="common">White-rot fungus</name>
    <dbReference type="NCBI Taxonomy" id="154538"/>
    <lineage>
        <taxon>Eukaryota</taxon>
        <taxon>Fungi</taxon>
        <taxon>Dikarya</taxon>
        <taxon>Basidiomycota</taxon>
        <taxon>Agaricomycotina</taxon>
        <taxon>Agaricomycetes</taxon>
        <taxon>Polyporales</taxon>
        <taxon>Polyporaceae</taxon>
        <taxon>Trametes</taxon>
    </lineage>
</organism>
<accession>A0A1M2V8S9</accession>
<dbReference type="OrthoDB" id="2423701at2759"/>
<keyword evidence="2" id="KW-1185">Reference proteome</keyword>
<sequence length="82" mass="9424">MAVVKDLTRELSKSPPALPAWLHVEVNTVPAMLRALDYWTRAQKTMRKMLANHTYMTPEAQWNQRSQVLGSRGDGGDFRRQL</sequence>